<protein>
    <submittedName>
        <fullName evidence="1">7988_t:CDS:1</fullName>
    </submittedName>
</protein>
<keyword evidence="2" id="KW-1185">Reference proteome</keyword>
<dbReference type="Proteomes" id="UP000789702">
    <property type="component" value="Unassembled WGS sequence"/>
</dbReference>
<proteinExistence type="predicted"/>
<dbReference type="EMBL" id="CAJVPU010009138">
    <property type="protein sequence ID" value="CAG8591716.1"/>
    <property type="molecule type" value="Genomic_DNA"/>
</dbReference>
<evidence type="ECO:0000313" key="1">
    <source>
        <dbReference type="EMBL" id="CAG8591716.1"/>
    </source>
</evidence>
<accession>A0ACA9MGS9</accession>
<organism evidence="1 2">
    <name type="scientific">Dentiscutata heterogama</name>
    <dbReference type="NCBI Taxonomy" id="1316150"/>
    <lineage>
        <taxon>Eukaryota</taxon>
        <taxon>Fungi</taxon>
        <taxon>Fungi incertae sedis</taxon>
        <taxon>Mucoromycota</taxon>
        <taxon>Glomeromycotina</taxon>
        <taxon>Glomeromycetes</taxon>
        <taxon>Diversisporales</taxon>
        <taxon>Gigasporaceae</taxon>
        <taxon>Dentiscutata</taxon>
    </lineage>
</organism>
<evidence type="ECO:0000313" key="2">
    <source>
        <dbReference type="Proteomes" id="UP000789702"/>
    </source>
</evidence>
<comment type="caution">
    <text evidence="1">The sequence shown here is derived from an EMBL/GenBank/DDBJ whole genome shotgun (WGS) entry which is preliminary data.</text>
</comment>
<feature type="non-terminal residue" evidence="1">
    <location>
        <position position="104"/>
    </location>
</feature>
<sequence length="104" mass="12033">MESILSIEDEKNDVNKRAHETNITKLLKSYDLFKVKVKVKFRFEKDTLVKKGSNIKAYLGLGKFSRSGKHGKQKDSEKESMQKIIHSTSNQQQPTINHFPKINK</sequence>
<gene>
    <name evidence="1" type="ORF">DHETER_LOCUS6886</name>
</gene>
<reference evidence="1" key="1">
    <citation type="submission" date="2021-06" db="EMBL/GenBank/DDBJ databases">
        <authorList>
            <person name="Kallberg Y."/>
            <person name="Tangrot J."/>
            <person name="Rosling A."/>
        </authorList>
    </citation>
    <scope>NUCLEOTIDE SEQUENCE</scope>
    <source>
        <strain evidence="1">IL203A</strain>
    </source>
</reference>
<name>A0ACA9MGS9_9GLOM</name>